<protein>
    <submittedName>
        <fullName evidence="2">Cupin-like domain-containing protein</fullName>
    </submittedName>
</protein>
<dbReference type="Gene3D" id="2.60.120.650">
    <property type="entry name" value="Cupin"/>
    <property type="match status" value="1"/>
</dbReference>
<dbReference type="Pfam" id="PF13621">
    <property type="entry name" value="Cupin_8"/>
    <property type="match status" value="1"/>
</dbReference>
<dbReference type="SMART" id="SM00558">
    <property type="entry name" value="JmjC"/>
    <property type="match status" value="1"/>
</dbReference>
<dbReference type="InterPro" id="IPR041667">
    <property type="entry name" value="Cupin_8"/>
</dbReference>
<proteinExistence type="predicted"/>
<accession>A0ABV8UA82</accession>
<dbReference type="Proteomes" id="UP001595776">
    <property type="component" value="Unassembled WGS sequence"/>
</dbReference>
<dbReference type="EMBL" id="JBHSCR010000005">
    <property type="protein sequence ID" value="MFC4347802.1"/>
    <property type="molecule type" value="Genomic_DNA"/>
</dbReference>
<reference evidence="3" key="1">
    <citation type="journal article" date="2019" name="Int. J. Syst. Evol. Microbiol.">
        <title>The Global Catalogue of Microorganisms (GCM) 10K type strain sequencing project: providing services to taxonomists for standard genome sequencing and annotation.</title>
        <authorList>
            <consortium name="The Broad Institute Genomics Platform"/>
            <consortium name="The Broad Institute Genome Sequencing Center for Infectious Disease"/>
            <person name="Wu L."/>
            <person name="Ma J."/>
        </authorList>
    </citation>
    <scope>NUCLEOTIDE SEQUENCE [LARGE SCALE GENOMIC DNA]</scope>
    <source>
        <strain evidence="3">CGMCC 1.15304</strain>
    </source>
</reference>
<evidence type="ECO:0000313" key="3">
    <source>
        <dbReference type="Proteomes" id="UP001595776"/>
    </source>
</evidence>
<gene>
    <name evidence="2" type="ORF">ACFO5Q_08105</name>
</gene>
<organism evidence="2 3">
    <name type="scientific">Kordiimonas lipolytica</name>
    <dbReference type="NCBI Taxonomy" id="1662421"/>
    <lineage>
        <taxon>Bacteria</taxon>
        <taxon>Pseudomonadati</taxon>
        <taxon>Pseudomonadota</taxon>
        <taxon>Alphaproteobacteria</taxon>
        <taxon>Kordiimonadales</taxon>
        <taxon>Kordiimonadaceae</taxon>
        <taxon>Kordiimonas</taxon>
    </lineage>
</organism>
<dbReference type="PROSITE" id="PS51184">
    <property type="entry name" value="JMJC"/>
    <property type="match status" value="1"/>
</dbReference>
<keyword evidence="3" id="KW-1185">Reference proteome</keyword>
<dbReference type="SUPFAM" id="SSF51197">
    <property type="entry name" value="Clavaminate synthase-like"/>
    <property type="match status" value="1"/>
</dbReference>
<dbReference type="RefSeq" id="WP_068152356.1">
    <property type="nucleotide sequence ID" value="NZ_JBHSCR010000005.1"/>
</dbReference>
<name>A0ABV8UA82_9PROT</name>
<dbReference type="PANTHER" id="PTHR12461">
    <property type="entry name" value="HYPOXIA-INDUCIBLE FACTOR 1 ALPHA INHIBITOR-RELATED"/>
    <property type="match status" value="1"/>
</dbReference>
<dbReference type="PANTHER" id="PTHR12461:SF105">
    <property type="entry name" value="HYPOXIA-INDUCIBLE FACTOR 1-ALPHA INHIBITOR"/>
    <property type="match status" value="1"/>
</dbReference>
<dbReference type="InterPro" id="IPR003347">
    <property type="entry name" value="JmjC_dom"/>
</dbReference>
<feature type="domain" description="JmjC" evidence="1">
    <location>
        <begin position="94"/>
        <end position="271"/>
    </location>
</feature>
<evidence type="ECO:0000313" key="2">
    <source>
        <dbReference type="EMBL" id="MFC4347802.1"/>
    </source>
</evidence>
<evidence type="ECO:0000259" key="1">
    <source>
        <dbReference type="PROSITE" id="PS51184"/>
    </source>
</evidence>
<comment type="caution">
    <text evidence="2">The sequence shown here is derived from an EMBL/GenBank/DDBJ whole genome shotgun (WGS) entry which is preliminary data.</text>
</comment>
<sequence length="336" mass="37408">MHDLKTIREITGATGADLTDELLAGQEPVVLRGLAADWPFVAAGRKSSADARAYLKGLYNGSEVIVSHAGPEAGGKPFYKEDMSGLNFDYKRIKLDKFLDLLERHEEEADAPFLYVGSTAIGDCLPAFSDENSVPLGDRRYIESIWIGNRTHISAHYDLADNVACVAAGRRRFTLFPPDQLPNLYVGPLDFTPAGQPVSMVDLHAPDFEKFPRYREALAAAQTAELEAGDAIFIPSMWWHAVDGLAAFNVLVNYWWRQSPAFMGPPNNALQLALLALRDLPPEQKKVWQQIFNHYVFENTDETSAHIPERGRGVLGPMTDENARRIRAFLLNGLNR</sequence>